<feature type="domain" description="EF-hand" evidence="6">
    <location>
        <begin position="164"/>
        <end position="196"/>
    </location>
</feature>
<comment type="similarity">
    <text evidence="2">Belongs to the calmodulin family.</text>
</comment>
<evidence type="ECO:0000259" key="6">
    <source>
        <dbReference type="PROSITE" id="PS50222"/>
    </source>
</evidence>
<dbReference type="GO" id="GO:0005509">
    <property type="term" value="F:calcium ion binding"/>
    <property type="evidence" value="ECO:0007669"/>
    <property type="project" value="InterPro"/>
</dbReference>
<dbReference type="GO" id="GO:0016460">
    <property type="term" value="C:myosin II complex"/>
    <property type="evidence" value="ECO:0007669"/>
    <property type="project" value="TreeGrafter"/>
</dbReference>
<dbReference type="PROSITE" id="PS50222">
    <property type="entry name" value="EF_HAND_2"/>
    <property type="match status" value="4"/>
</dbReference>
<evidence type="ECO:0000256" key="5">
    <source>
        <dbReference type="ARBA" id="ARBA00022837"/>
    </source>
</evidence>
<feature type="domain" description="EF-hand" evidence="6">
    <location>
        <begin position="56"/>
        <end position="91"/>
    </location>
</feature>
<dbReference type="SUPFAM" id="SSF47473">
    <property type="entry name" value="EF-hand"/>
    <property type="match status" value="1"/>
</dbReference>
<dbReference type="Pfam" id="PF13499">
    <property type="entry name" value="EF-hand_7"/>
    <property type="match status" value="2"/>
</dbReference>
<reference evidence="7 8" key="1">
    <citation type="submission" date="2024-01" db="EMBL/GenBank/DDBJ databases">
        <title>The genomes of 5 underutilized Papilionoideae crops provide insights into root nodulation and disease resistanc.</title>
        <authorList>
            <person name="Jiang F."/>
        </authorList>
    </citation>
    <scope>NUCLEOTIDE SEQUENCE [LARGE SCALE GENOMIC DNA]</scope>
    <source>
        <strain evidence="7">LVBAO_FW01</strain>
        <tissue evidence="7">Leaves</tissue>
    </source>
</reference>
<keyword evidence="3" id="KW-0479">Metal-binding</keyword>
<dbReference type="InterPro" id="IPR018247">
    <property type="entry name" value="EF_Hand_1_Ca_BS"/>
</dbReference>
<dbReference type="InterPro" id="IPR050230">
    <property type="entry name" value="CALM/Myosin/TropC-like"/>
</dbReference>
<evidence type="ECO:0000256" key="3">
    <source>
        <dbReference type="ARBA" id="ARBA00022723"/>
    </source>
</evidence>
<evidence type="ECO:0000313" key="8">
    <source>
        <dbReference type="Proteomes" id="UP001367508"/>
    </source>
</evidence>
<organism evidence="7 8">
    <name type="scientific">Canavalia gladiata</name>
    <name type="common">Sword bean</name>
    <name type="synonym">Dolichos gladiatus</name>
    <dbReference type="NCBI Taxonomy" id="3824"/>
    <lineage>
        <taxon>Eukaryota</taxon>
        <taxon>Viridiplantae</taxon>
        <taxon>Streptophyta</taxon>
        <taxon>Embryophyta</taxon>
        <taxon>Tracheophyta</taxon>
        <taxon>Spermatophyta</taxon>
        <taxon>Magnoliopsida</taxon>
        <taxon>eudicotyledons</taxon>
        <taxon>Gunneridae</taxon>
        <taxon>Pentapetalae</taxon>
        <taxon>rosids</taxon>
        <taxon>fabids</taxon>
        <taxon>Fabales</taxon>
        <taxon>Fabaceae</taxon>
        <taxon>Papilionoideae</taxon>
        <taxon>50 kb inversion clade</taxon>
        <taxon>NPAAA clade</taxon>
        <taxon>indigoferoid/millettioid clade</taxon>
        <taxon>Phaseoleae</taxon>
        <taxon>Canavalia</taxon>
    </lineage>
</organism>
<dbReference type="PANTHER" id="PTHR23048:SF53">
    <property type="entry name" value="CALMODULIN"/>
    <property type="match status" value="1"/>
</dbReference>
<comment type="function">
    <text evidence="1">Potential calcium sensor.</text>
</comment>
<gene>
    <name evidence="7" type="ORF">VNO77_17342</name>
</gene>
<evidence type="ECO:0000256" key="2">
    <source>
        <dbReference type="ARBA" id="ARBA00009763"/>
    </source>
</evidence>
<comment type="caution">
    <text evidence="7">The sequence shown here is derived from an EMBL/GenBank/DDBJ whole genome shotgun (WGS) entry which is preliminary data.</text>
</comment>
<dbReference type="AlphaFoldDB" id="A0AAN9LIW4"/>
<dbReference type="InterPro" id="IPR011992">
    <property type="entry name" value="EF-hand-dom_pair"/>
</dbReference>
<dbReference type="PANTHER" id="PTHR23048">
    <property type="entry name" value="MYOSIN LIGHT CHAIN 1, 3"/>
    <property type="match status" value="1"/>
</dbReference>
<evidence type="ECO:0000313" key="7">
    <source>
        <dbReference type="EMBL" id="KAK7336794.1"/>
    </source>
</evidence>
<dbReference type="InterPro" id="IPR002048">
    <property type="entry name" value="EF_hand_dom"/>
</dbReference>
<name>A0AAN9LIW4_CANGL</name>
<dbReference type="FunFam" id="1.10.238.10:FF:000327">
    <property type="entry name" value="Calmodulin-like protein 11"/>
    <property type="match status" value="1"/>
</dbReference>
<dbReference type="Proteomes" id="UP001367508">
    <property type="component" value="Unassembled WGS sequence"/>
</dbReference>
<accession>A0AAN9LIW4</accession>
<evidence type="ECO:0000256" key="4">
    <source>
        <dbReference type="ARBA" id="ARBA00022737"/>
    </source>
</evidence>
<protein>
    <recommendedName>
        <fullName evidence="6">EF-hand domain-containing protein</fullName>
    </recommendedName>
</protein>
<dbReference type="FunFam" id="1.10.238.10:FF:000251">
    <property type="entry name" value="Calmodulin-related protein 97A"/>
    <property type="match status" value="1"/>
</dbReference>
<feature type="domain" description="EF-hand" evidence="6">
    <location>
        <begin position="128"/>
        <end position="163"/>
    </location>
</feature>
<keyword evidence="8" id="KW-1185">Reference proteome</keyword>
<dbReference type="CDD" id="cd00051">
    <property type="entry name" value="EFh"/>
    <property type="match status" value="2"/>
</dbReference>
<dbReference type="SMART" id="SM00054">
    <property type="entry name" value="EFh"/>
    <property type="match status" value="4"/>
</dbReference>
<proteinExistence type="inferred from homology"/>
<dbReference type="EMBL" id="JAYMYQ010000004">
    <property type="protein sequence ID" value="KAK7336794.1"/>
    <property type="molecule type" value="Genomic_DNA"/>
</dbReference>
<feature type="domain" description="EF-hand" evidence="6">
    <location>
        <begin position="92"/>
        <end position="127"/>
    </location>
</feature>
<evidence type="ECO:0000256" key="1">
    <source>
        <dbReference type="ARBA" id="ARBA00003291"/>
    </source>
</evidence>
<sequence length="196" mass="22610">MHHLSLQVMCLGFQHQTVLPSFLAYLAMECEYQNMCFKDRTGNKEQPIMADALTENQIVEFQEAFCLIDKDSDGFITVDELATVIRSLDRNPTKEEIQNMISEVDIDGNGSIDFEEFLNIMGRKMKENLAEELIEAFKIFDRDQDGYISATELRHVMINLGERLTNEEAEQMIREADLDGDGQVSYEEFARMMMPK</sequence>
<keyword evidence="4" id="KW-0677">Repeat</keyword>
<dbReference type="Gene3D" id="1.10.238.10">
    <property type="entry name" value="EF-hand"/>
    <property type="match status" value="2"/>
</dbReference>
<dbReference type="PROSITE" id="PS00018">
    <property type="entry name" value="EF_HAND_1"/>
    <property type="match status" value="4"/>
</dbReference>
<keyword evidence="5" id="KW-0106">Calcium</keyword>